<dbReference type="AlphaFoldDB" id="A0A344V689"/>
<evidence type="ECO:0000313" key="2">
    <source>
        <dbReference type="EMBL" id="AXE43476.1"/>
    </source>
</evidence>
<keyword evidence="2" id="KW-0150">Chloroplast</keyword>
<dbReference type="InterPro" id="IPR025595">
    <property type="entry name" value="PterinBD-DUF4346"/>
</dbReference>
<name>A0A344V689_9FLOR</name>
<dbReference type="GeneID" id="37504336"/>
<dbReference type="EMBL" id="MF372957">
    <property type="protein sequence ID" value="AXE43476.1"/>
    <property type="molecule type" value="Genomic_DNA"/>
</dbReference>
<reference evidence="2" key="1">
    <citation type="submission" date="2017-06" db="EMBL/GenBank/DDBJ databases">
        <title>Complete plastid genome of Gracilaria bailinae.</title>
        <authorList>
            <person name="Zhang L."/>
        </authorList>
    </citation>
    <scope>NUCLEOTIDE SEQUENCE</scope>
</reference>
<protein>
    <recommendedName>
        <fullName evidence="1">DUF4346 domain-containing protein</fullName>
    </recommendedName>
</protein>
<feature type="domain" description="DUF4346" evidence="1">
    <location>
        <begin position="5"/>
        <end position="84"/>
    </location>
</feature>
<dbReference type="RefSeq" id="YP_009500314.1">
    <property type="nucleotide sequence ID" value="NC_038100.1"/>
</dbReference>
<organism evidence="2">
    <name type="scientific">Gracilariopsis heteroclada</name>
    <dbReference type="NCBI Taxonomy" id="172978"/>
    <lineage>
        <taxon>Eukaryota</taxon>
        <taxon>Rhodophyta</taxon>
        <taxon>Florideophyceae</taxon>
        <taxon>Rhodymeniophycidae</taxon>
        <taxon>Gracilariales</taxon>
        <taxon>Gracilariaceae</taxon>
        <taxon>Gracilariopsis</taxon>
    </lineage>
</organism>
<evidence type="ECO:0000259" key="1">
    <source>
        <dbReference type="Pfam" id="PF14251"/>
    </source>
</evidence>
<sequence length="85" mass="10261">MDIFYFSIRIVSNYKIICSLFFDNKQYYFNNYPICFTAKNDTIMYNLMAQHDLVKLLSLNHIFYLSKEIYKANLCLLLNQCYIQS</sequence>
<proteinExistence type="predicted"/>
<gene>
    <name evidence="2" type="primary">ycf91</name>
</gene>
<dbReference type="Pfam" id="PF14251">
    <property type="entry name" value="PterinBD-DUF4346"/>
    <property type="match status" value="1"/>
</dbReference>
<accession>A0A344V689</accession>
<geneLocation type="chloroplast" evidence="2"/>
<keyword evidence="2" id="KW-0934">Plastid</keyword>